<dbReference type="AlphaFoldDB" id="A0A0U5F967"/>
<accession>A0A0U5F967</accession>
<dbReference type="PROSITE" id="PS51257">
    <property type="entry name" value="PROKAR_LIPOPROTEIN"/>
    <property type="match status" value="1"/>
</dbReference>
<proteinExistence type="predicted"/>
<reference evidence="1 2" key="1">
    <citation type="submission" date="2014-09" db="EMBL/GenBank/DDBJ databases">
        <authorList>
            <person name="Regsiter A."/>
        </authorList>
    </citation>
    <scope>NUCLEOTIDE SEQUENCE [LARGE SCALE GENOMIC DNA]</scope>
</reference>
<organism evidence="1 2">
    <name type="scientific">Xanthomonas citri pv. citri</name>
    <dbReference type="NCBI Taxonomy" id="611301"/>
    <lineage>
        <taxon>Bacteria</taxon>
        <taxon>Pseudomonadati</taxon>
        <taxon>Pseudomonadota</taxon>
        <taxon>Gammaproteobacteria</taxon>
        <taxon>Lysobacterales</taxon>
        <taxon>Lysobacteraceae</taxon>
        <taxon>Xanthomonas</taxon>
    </lineage>
</organism>
<sequence length="221" mass="23942">MKKNIAILAALSVATLAACGSKTDANEKNFGAAMTQYFGKKGDLCLNTKRWPVDLSEMDLRLQKTMQTGSANQMAALEAAGLVKGEDTEVDIMGIMGKPTGAKSKIKRYTLTDAAKPFAQEKEVASIGLNGKTTEKQTDLCWGRKALDKIVKWEGPVKFGDYQEAGITYTYKINNLADWAKKPDMQAAFPVVKSILDGAGSKESKHAIKLTSQGWEAKGLD</sequence>
<name>A0A0U5F967_XANCI</name>
<keyword evidence="2" id="KW-1185">Reference proteome</keyword>
<gene>
    <name evidence="1" type="ORF">XAC3562_1200067</name>
</gene>
<evidence type="ECO:0000313" key="1">
    <source>
        <dbReference type="EMBL" id="CEG14744.1"/>
    </source>
</evidence>
<dbReference type="Proteomes" id="UP000052230">
    <property type="component" value="Unassembled WGS sequence"/>
</dbReference>
<comment type="caution">
    <text evidence="1">The sequence shown here is derived from an EMBL/GenBank/DDBJ whole genome shotgun (WGS) entry which is preliminary data.</text>
</comment>
<dbReference type="EMBL" id="CCXZ01000025">
    <property type="protein sequence ID" value="CEG14744.1"/>
    <property type="molecule type" value="Genomic_DNA"/>
</dbReference>
<protein>
    <submittedName>
        <fullName evidence="1">Uncharacterized protein</fullName>
    </submittedName>
</protein>
<evidence type="ECO:0000313" key="2">
    <source>
        <dbReference type="Proteomes" id="UP000052230"/>
    </source>
</evidence>